<name>A0ABQ9JYZ6_9CUCU</name>
<protein>
    <recommendedName>
        <fullName evidence="3">CCHC-type domain-containing protein</fullName>
    </recommendedName>
</protein>
<keyword evidence="2" id="KW-1185">Reference proteome</keyword>
<dbReference type="EMBL" id="JAPWTJ010000118">
    <property type="protein sequence ID" value="KAJ8982552.1"/>
    <property type="molecule type" value="Genomic_DNA"/>
</dbReference>
<proteinExistence type="predicted"/>
<reference evidence="1" key="1">
    <citation type="journal article" date="2023" name="Insect Mol. Biol.">
        <title>Genome sequencing provides insights into the evolution of gene families encoding plant cell wall-degrading enzymes in longhorned beetles.</title>
        <authorList>
            <person name="Shin N.R."/>
            <person name="Okamura Y."/>
            <person name="Kirsch R."/>
            <person name="Pauchet Y."/>
        </authorList>
    </citation>
    <scope>NUCLEOTIDE SEQUENCE</scope>
    <source>
        <strain evidence="1">MMC_N1</strain>
    </source>
</reference>
<organism evidence="1 2">
    <name type="scientific">Molorchus minor</name>
    <dbReference type="NCBI Taxonomy" id="1323400"/>
    <lineage>
        <taxon>Eukaryota</taxon>
        <taxon>Metazoa</taxon>
        <taxon>Ecdysozoa</taxon>
        <taxon>Arthropoda</taxon>
        <taxon>Hexapoda</taxon>
        <taxon>Insecta</taxon>
        <taxon>Pterygota</taxon>
        <taxon>Neoptera</taxon>
        <taxon>Endopterygota</taxon>
        <taxon>Coleoptera</taxon>
        <taxon>Polyphaga</taxon>
        <taxon>Cucujiformia</taxon>
        <taxon>Chrysomeloidea</taxon>
        <taxon>Cerambycidae</taxon>
        <taxon>Lamiinae</taxon>
        <taxon>Monochamini</taxon>
        <taxon>Molorchus</taxon>
    </lineage>
</organism>
<accession>A0ABQ9JYZ6</accession>
<comment type="caution">
    <text evidence="1">The sequence shown here is derived from an EMBL/GenBank/DDBJ whole genome shotgun (WGS) entry which is preliminary data.</text>
</comment>
<evidence type="ECO:0000313" key="1">
    <source>
        <dbReference type="EMBL" id="KAJ8982552.1"/>
    </source>
</evidence>
<evidence type="ECO:0008006" key="3">
    <source>
        <dbReference type="Google" id="ProtNLM"/>
    </source>
</evidence>
<gene>
    <name evidence="1" type="ORF">NQ317_005554</name>
</gene>
<sequence>MLEDCIQKGGGCNVCGDVTHLKKDCPSYQAQQKRDDNLNIGMLGDNNPDVLNPNNDYDQKSVYKRPNKVIKF</sequence>
<evidence type="ECO:0000313" key="2">
    <source>
        <dbReference type="Proteomes" id="UP001162164"/>
    </source>
</evidence>
<dbReference type="Proteomes" id="UP001162164">
    <property type="component" value="Unassembled WGS sequence"/>
</dbReference>